<comment type="caution">
    <text evidence="3">The sequence shown here is derived from an EMBL/GenBank/DDBJ whole genome shotgun (WGS) entry which is preliminary data.</text>
</comment>
<dbReference type="RefSeq" id="WP_272098580.1">
    <property type="nucleotide sequence ID" value="NZ_JAQNDK010000003.1"/>
</dbReference>
<proteinExistence type="predicted"/>
<feature type="region of interest" description="Disordered" evidence="1">
    <location>
        <begin position="1"/>
        <end position="46"/>
    </location>
</feature>
<evidence type="ECO:0000313" key="3">
    <source>
        <dbReference type="EMBL" id="MDC0681473.1"/>
    </source>
</evidence>
<feature type="compositionally biased region" description="Low complexity" evidence="1">
    <location>
        <begin position="1"/>
        <end position="29"/>
    </location>
</feature>
<feature type="compositionally biased region" description="Gly residues" evidence="1">
    <location>
        <begin position="30"/>
        <end position="40"/>
    </location>
</feature>
<dbReference type="InterPro" id="IPR036514">
    <property type="entry name" value="SGNH_hydro_sf"/>
</dbReference>
<sequence>MSTSSSSSSSNSSSSSSASTGEASSTAAGGETGVTSGGSDPGECVKGQTKGNQVAVIGESFIAATHGITQQIEKQAKANGSLGANERYIDNSVSGTTLANDQIPSQYRKAAENGMIKYVLMDGGGNDCLLRGDGDAALAAAESLFETMEKDSVEKVLYFFYPDPIGNQYASLKTCLDALRPKMKALCDGLTAPKCYWLDLRPTWNGHNEYTQDGIHPTAAGSVATGDAVWEAMKTSCVAQ</sequence>
<organism evidence="3 4">
    <name type="scientific">Sorangium atrum</name>
    <dbReference type="NCBI Taxonomy" id="2995308"/>
    <lineage>
        <taxon>Bacteria</taxon>
        <taxon>Pseudomonadati</taxon>
        <taxon>Myxococcota</taxon>
        <taxon>Polyangia</taxon>
        <taxon>Polyangiales</taxon>
        <taxon>Polyangiaceae</taxon>
        <taxon>Sorangium</taxon>
    </lineage>
</organism>
<dbReference type="Proteomes" id="UP001217485">
    <property type="component" value="Unassembled WGS sequence"/>
</dbReference>
<evidence type="ECO:0000313" key="4">
    <source>
        <dbReference type="Proteomes" id="UP001217485"/>
    </source>
</evidence>
<dbReference type="CDD" id="cd00229">
    <property type="entry name" value="SGNH_hydrolase"/>
    <property type="match status" value="1"/>
</dbReference>
<dbReference type="SUPFAM" id="SSF52266">
    <property type="entry name" value="SGNH hydrolase"/>
    <property type="match status" value="1"/>
</dbReference>
<protein>
    <submittedName>
        <fullName evidence="3">SGNH/GDSL hydrolase family protein</fullName>
    </submittedName>
</protein>
<gene>
    <name evidence="3" type="ORF">POL72_27280</name>
</gene>
<dbReference type="EMBL" id="JAQNDK010000003">
    <property type="protein sequence ID" value="MDC0681473.1"/>
    <property type="molecule type" value="Genomic_DNA"/>
</dbReference>
<evidence type="ECO:0000259" key="2">
    <source>
        <dbReference type="Pfam" id="PF13472"/>
    </source>
</evidence>
<name>A0ABT5C734_9BACT</name>
<dbReference type="Gene3D" id="3.40.50.1110">
    <property type="entry name" value="SGNH hydrolase"/>
    <property type="match status" value="1"/>
</dbReference>
<dbReference type="InterPro" id="IPR013830">
    <property type="entry name" value="SGNH_hydro"/>
</dbReference>
<keyword evidence="3" id="KW-0378">Hydrolase</keyword>
<feature type="domain" description="SGNH hydrolase-type esterase" evidence="2">
    <location>
        <begin position="80"/>
        <end position="221"/>
    </location>
</feature>
<dbReference type="Pfam" id="PF13472">
    <property type="entry name" value="Lipase_GDSL_2"/>
    <property type="match status" value="1"/>
</dbReference>
<reference evidence="3 4" key="1">
    <citation type="submission" date="2023-01" db="EMBL/GenBank/DDBJ databases">
        <title>Minimal conservation of predation-associated metabolite biosynthetic gene clusters underscores biosynthetic potential of Myxococcota including descriptions for ten novel species: Archangium lansinium sp. nov., Myxococcus landrumus sp. nov., Nannocystis bai.</title>
        <authorList>
            <person name="Ahearne A."/>
            <person name="Stevens C."/>
            <person name="Dowd S."/>
        </authorList>
    </citation>
    <scope>NUCLEOTIDE SEQUENCE [LARGE SCALE GENOMIC DNA]</scope>
    <source>
        <strain evidence="3 4">WIWO2</strain>
    </source>
</reference>
<evidence type="ECO:0000256" key="1">
    <source>
        <dbReference type="SAM" id="MobiDB-lite"/>
    </source>
</evidence>
<keyword evidence="4" id="KW-1185">Reference proteome</keyword>
<accession>A0ABT5C734</accession>
<dbReference type="GO" id="GO:0016787">
    <property type="term" value="F:hydrolase activity"/>
    <property type="evidence" value="ECO:0007669"/>
    <property type="project" value="UniProtKB-KW"/>
</dbReference>